<dbReference type="AlphaFoldDB" id="A0A811KST7"/>
<dbReference type="EMBL" id="CAJFDH010000004">
    <property type="protein sequence ID" value="CAD5218520.1"/>
    <property type="molecule type" value="Genomic_DNA"/>
</dbReference>
<gene>
    <name evidence="1" type="ORF">BOKJ2_LOCUS7730</name>
</gene>
<proteinExistence type="predicted"/>
<sequence length="113" mass="12976">MKLLRSELIRQRPLRARVPILHVLLMNSNSLSMGYYAEVASRHLVTLLQRILRNRAQHGVFARAGGRGDGTGGTHTRSRCFLLENNMSVEQILKQLRERPLYSWVQQVVIIIT</sequence>
<dbReference type="EMBL" id="CAJFCW020000004">
    <property type="protein sequence ID" value="CAG9110817.1"/>
    <property type="molecule type" value="Genomic_DNA"/>
</dbReference>
<accession>A0A811KST7</accession>
<dbReference type="Proteomes" id="UP000614601">
    <property type="component" value="Unassembled WGS sequence"/>
</dbReference>
<dbReference type="Proteomes" id="UP000783686">
    <property type="component" value="Unassembled WGS sequence"/>
</dbReference>
<protein>
    <submittedName>
        <fullName evidence="1">Uncharacterized protein</fullName>
    </submittedName>
</protein>
<evidence type="ECO:0000313" key="1">
    <source>
        <dbReference type="EMBL" id="CAD5218520.1"/>
    </source>
</evidence>
<organism evidence="1 2">
    <name type="scientific">Bursaphelenchus okinawaensis</name>
    <dbReference type="NCBI Taxonomy" id="465554"/>
    <lineage>
        <taxon>Eukaryota</taxon>
        <taxon>Metazoa</taxon>
        <taxon>Ecdysozoa</taxon>
        <taxon>Nematoda</taxon>
        <taxon>Chromadorea</taxon>
        <taxon>Rhabditida</taxon>
        <taxon>Tylenchina</taxon>
        <taxon>Tylenchomorpha</taxon>
        <taxon>Aphelenchoidea</taxon>
        <taxon>Aphelenchoididae</taxon>
        <taxon>Bursaphelenchus</taxon>
    </lineage>
</organism>
<keyword evidence="2" id="KW-1185">Reference proteome</keyword>
<comment type="caution">
    <text evidence="1">The sequence shown here is derived from an EMBL/GenBank/DDBJ whole genome shotgun (WGS) entry which is preliminary data.</text>
</comment>
<name>A0A811KST7_9BILA</name>
<reference evidence="1" key="1">
    <citation type="submission" date="2020-09" db="EMBL/GenBank/DDBJ databases">
        <authorList>
            <person name="Kikuchi T."/>
        </authorList>
    </citation>
    <scope>NUCLEOTIDE SEQUENCE</scope>
    <source>
        <strain evidence="1">SH1</strain>
    </source>
</reference>
<evidence type="ECO:0000313" key="2">
    <source>
        <dbReference type="Proteomes" id="UP000614601"/>
    </source>
</evidence>